<proteinExistence type="predicted"/>
<keyword evidence="1" id="KW-1133">Transmembrane helix</keyword>
<dbReference type="RefSeq" id="WP_230839584.1">
    <property type="nucleotide sequence ID" value="NZ_CP063845.1"/>
</dbReference>
<evidence type="ECO:0000256" key="1">
    <source>
        <dbReference type="SAM" id="Phobius"/>
    </source>
</evidence>
<feature type="transmembrane region" description="Helical" evidence="1">
    <location>
        <begin position="41"/>
        <end position="65"/>
    </location>
</feature>
<feature type="transmembrane region" description="Helical" evidence="1">
    <location>
        <begin position="12"/>
        <end position="35"/>
    </location>
</feature>
<dbReference type="EMBL" id="CP063845">
    <property type="protein sequence ID" value="UFP92593.1"/>
    <property type="molecule type" value="Genomic_DNA"/>
</dbReference>
<keyword evidence="1" id="KW-0812">Transmembrane</keyword>
<evidence type="ECO:0000313" key="2">
    <source>
        <dbReference type="EMBL" id="UFP92593.1"/>
    </source>
</evidence>
<gene>
    <name evidence="2" type="ORF">ISF26_12125</name>
</gene>
<keyword evidence="3" id="KW-1185">Reference proteome</keyword>
<reference evidence="2 3" key="1">
    <citation type="journal article" date="2021" name="Genome Biol. Evol.">
        <title>Complete Genome Sequencing of a Novel Gloeobacter Species from a Waterfall Cave in Mexico.</title>
        <authorList>
            <person name="Saw J.H."/>
            <person name="Cardona T."/>
            <person name="Montejano G."/>
        </authorList>
    </citation>
    <scope>NUCLEOTIDE SEQUENCE [LARGE SCALE GENOMIC DNA]</scope>
    <source>
        <strain evidence="2">MG652769</strain>
    </source>
</reference>
<accession>A0ABY3PG15</accession>
<protein>
    <submittedName>
        <fullName evidence="2">Uncharacterized protein</fullName>
    </submittedName>
</protein>
<name>A0ABY3PG15_9CYAN</name>
<organism evidence="2 3">
    <name type="scientific">Gloeobacter morelensis MG652769</name>
    <dbReference type="NCBI Taxonomy" id="2781736"/>
    <lineage>
        <taxon>Bacteria</taxon>
        <taxon>Bacillati</taxon>
        <taxon>Cyanobacteriota</taxon>
        <taxon>Cyanophyceae</taxon>
        <taxon>Gloeobacterales</taxon>
        <taxon>Gloeobacteraceae</taxon>
        <taxon>Gloeobacter</taxon>
        <taxon>Gloeobacter morelensis</taxon>
    </lineage>
</organism>
<dbReference type="Proteomes" id="UP001054846">
    <property type="component" value="Chromosome"/>
</dbReference>
<evidence type="ECO:0000313" key="3">
    <source>
        <dbReference type="Proteomes" id="UP001054846"/>
    </source>
</evidence>
<keyword evidence="1" id="KW-0472">Membrane</keyword>
<sequence>MLPSQHEFRRRLQILAGATGIAITLAACATLGYAAHTGQMPFWACGAIPLVLLCPAAVLACLAWAESI</sequence>